<dbReference type="Gene3D" id="1.10.1030.10">
    <property type="entry name" value="Carbamoyl-phosphate synthetase, large subunit oligomerisation domain"/>
    <property type="match status" value="1"/>
</dbReference>
<dbReference type="InterPro" id="IPR013815">
    <property type="entry name" value="ATP_grasp_subdomain_1"/>
</dbReference>
<name>A0A1D7ZUW8_LIMFE</name>
<dbReference type="InterPro" id="IPR058047">
    <property type="entry name" value="CPSase_preATP-grasp"/>
</dbReference>
<dbReference type="InterPro" id="IPR011761">
    <property type="entry name" value="ATP-grasp"/>
</dbReference>
<evidence type="ECO:0000256" key="4">
    <source>
        <dbReference type="ARBA" id="ARBA00022598"/>
    </source>
</evidence>
<evidence type="ECO:0000256" key="10">
    <source>
        <dbReference type="ARBA" id="ARBA00047359"/>
    </source>
</evidence>
<feature type="domain" description="ATP-grasp" evidence="12">
    <location>
        <begin position="130"/>
        <end position="324"/>
    </location>
</feature>
<protein>
    <recommendedName>
        <fullName evidence="9">carbamoyl-phosphate synthase (ammonia)</fullName>
        <ecNumber evidence="9">6.3.4.16</ecNumber>
    </recommendedName>
</protein>
<dbReference type="InterPro" id="IPR005479">
    <property type="entry name" value="CPAse_ATP-bd"/>
</dbReference>
<evidence type="ECO:0000256" key="11">
    <source>
        <dbReference type="PROSITE-ProRule" id="PRU00409"/>
    </source>
</evidence>
<dbReference type="SUPFAM" id="SSF52440">
    <property type="entry name" value="PreATP-grasp domain"/>
    <property type="match status" value="2"/>
</dbReference>
<dbReference type="SMART" id="SM01096">
    <property type="entry name" value="CPSase_L_D3"/>
    <property type="match status" value="1"/>
</dbReference>
<dbReference type="PROSITE" id="PS50975">
    <property type="entry name" value="ATP_GRASP"/>
    <property type="match status" value="1"/>
</dbReference>
<dbReference type="InterPro" id="IPR016185">
    <property type="entry name" value="PreATP-grasp_dom_sf"/>
</dbReference>
<keyword evidence="8" id="KW-0464">Manganese</keyword>
<reference evidence="13 14" key="1">
    <citation type="submission" date="2016-09" db="EMBL/GenBank/DDBJ databases">
        <title>Genome Sequence of the Lactobacillus fermentum strain NCC2970 (CNCM I-5068).</title>
        <authorList>
            <person name="Barretto C."/>
            <person name="Ngom-Bru C."/>
            <person name="Genevaz A."/>
            <person name="Fournier C."/>
            <person name="Moine D."/>
            <person name="Kassam M."/>
            <person name="Iltis A."/>
            <person name="Sagory-Zalkind P."/>
            <person name="Faucherand G."/>
            <person name="Descombes P."/>
            <person name="Duboux S."/>
        </authorList>
    </citation>
    <scope>NUCLEOTIDE SEQUENCE [LARGE SCALE GENOMIC DNA]</scope>
    <source>
        <strain evidence="13 14">NCC2970</strain>
    </source>
</reference>
<dbReference type="Pfam" id="PF02786">
    <property type="entry name" value="CPSase_L_D2"/>
    <property type="match status" value="1"/>
</dbReference>
<dbReference type="GO" id="GO:0004088">
    <property type="term" value="F:carbamoyl-phosphate synthase (glutamine-hydrolyzing) activity"/>
    <property type="evidence" value="ECO:0007669"/>
    <property type="project" value="TreeGrafter"/>
</dbReference>
<dbReference type="EC" id="6.3.4.16" evidence="9"/>
<evidence type="ECO:0000256" key="9">
    <source>
        <dbReference type="ARBA" id="ARBA00044063"/>
    </source>
</evidence>
<dbReference type="AlphaFoldDB" id="A0A1D7ZUW8"/>
<dbReference type="PANTHER" id="PTHR11405:SF53">
    <property type="entry name" value="CARBAMOYL-PHOSPHATE SYNTHASE [AMMONIA], MITOCHONDRIAL"/>
    <property type="match status" value="1"/>
</dbReference>
<evidence type="ECO:0000256" key="8">
    <source>
        <dbReference type="ARBA" id="ARBA00023211"/>
    </source>
</evidence>
<dbReference type="Gene3D" id="3.30.1490.20">
    <property type="entry name" value="ATP-grasp fold, A domain"/>
    <property type="match status" value="1"/>
</dbReference>
<evidence type="ECO:0000256" key="2">
    <source>
        <dbReference type="ARBA" id="ARBA00001946"/>
    </source>
</evidence>
<sequence>MKMTAVLIIGSGADDLQHGSELDQATVEVASALKKHGLETILLSDNPFSYALDDDRVIDHPVVAPLGVKQVVDLINRFEPTMIIPTLGSRHSFELVQAVSETGIFQERGIHYCGVPEATVRQVNNPVLLSQTLKQLGASTKLIRTVSDFQGAADLVAQVGYPVIVRAALPKKQAPRRIVHDSRELQNAVAAGIQESRAGQVMVQQSLAGLKEIEVLVMRDSSGTMMHLAMVENLDPIGIHAGDSVAVTPAQTLMDREIQDIRNVAFAITRRLRIVGVNHVQFALDQEHQRFYVIKNSPYFDRIASFVEVATGYPVATVCGHLYAGQLLRNIKLGPNYSRHLALTEPVMDRTAVRLPTFPIESLPGQRWELQTEKQSVGSVIGIGRSFLEAIIKGAAAYYTPTNEQIIKAIATFSDDRLDERLIHPRPHRLLTLLEALARGYSSDELTELTKIDRYYFDQLKRGTDLVRRLNENQGSLDILREAKYWGLSDDQIAQSWAISPQKVADLREENQLHRVYKEVDPSAGEFDEHPHRFYATFETENESDATAGPRALIVGDGPRKLGNSTANDYVLAMIARELKHHQYQVVSHSNNPNSLLMTQWLSDKVYLEPMTEEAVASVARLERPDYAFVPAGKQELGRAIERVSPTTKVVVIEATQIPKNVVSSIPTLEFNGLFDGQVVYQLGVTGELKDQGVGKYQTLAKRYPAHLESDLATKVTATSERAISQQETPGLYQVLYQVDGDAEGVHEDVSPLTAPDIAFMTKVLGMNLTAIWVRLMIGRFSGQALVKASHEGTTYHDAIYRAHFPYADYHLTNQKSAPATVIGAQIERANKGSEQ</sequence>
<dbReference type="EMBL" id="CP017151">
    <property type="protein sequence ID" value="AOR73658.1"/>
    <property type="molecule type" value="Genomic_DNA"/>
</dbReference>
<dbReference type="SUPFAM" id="SSF48108">
    <property type="entry name" value="Carbamoyl phosphate synthetase, large subunit connection domain"/>
    <property type="match status" value="1"/>
</dbReference>
<keyword evidence="7 11" id="KW-0067">ATP-binding</keyword>
<dbReference type="Gene3D" id="3.40.50.20">
    <property type="match status" value="2"/>
</dbReference>
<dbReference type="GO" id="GO:0005524">
    <property type="term" value="F:ATP binding"/>
    <property type="evidence" value="ECO:0007669"/>
    <property type="project" value="UniProtKB-UniRule"/>
</dbReference>
<evidence type="ECO:0000313" key="14">
    <source>
        <dbReference type="Proteomes" id="UP000094714"/>
    </source>
</evidence>
<dbReference type="PANTHER" id="PTHR11405">
    <property type="entry name" value="CARBAMOYLTRANSFERASE FAMILY MEMBER"/>
    <property type="match status" value="1"/>
</dbReference>
<dbReference type="PATRIC" id="fig|1613.112.peg.191"/>
<proteinExistence type="inferred from homology"/>
<dbReference type="GO" id="GO:0046872">
    <property type="term" value="F:metal ion binding"/>
    <property type="evidence" value="ECO:0007669"/>
    <property type="project" value="InterPro"/>
</dbReference>
<comment type="similarity">
    <text evidence="3">Belongs to the CarB family.</text>
</comment>
<comment type="cofactor">
    <cofactor evidence="2">
        <name>Mg(2+)</name>
        <dbReference type="ChEBI" id="CHEBI:18420"/>
    </cofactor>
</comment>
<dbReference type="Pfam" id="PF25596">
    <property type="entry name" value="CPSase_L_D1"/>
    <property type="match status" value="2"/>
</dbReference>
<dbReference type="Proteomes" id="UP000094714">
    <property type="component" value="Chromosome"/>
</dbReference>
<evidence type="ECO:0000256" key="7">
    <source>
        <dbReference type="ARBA" id="ARBA00022840"/>
    </source>
</evidence>
<evidence type="ECO:0000256" key="3">
    <source>
        <dbReference type="ARBA" id="ARBA00009799"/>
    </source>
</evidence>
<dbReference type="InterPro" id="IPR036897">
    <property type="entry name" value="CarbamoylP_synth_lsu_oligo_sf"/>
</dbReference>
<evidence type="ECO:0000259" key="12">
    <source>
        <dbReference type="PROSITE" id="PS50975"/>
    </source>
</evidence>
<comment type="cofactor">
    <cofactor evidence="1">
        <name>Mn(2+)</name>
        <dbReference type="ChEBI" id="CHEBI:29035"/>
    </cofactor>
</comment>
<dbReference type="InterPro" id="IPR005483">
    <property type="entry name" value="CPSase_dom"/>
</dbReference>
<organism evidence="13 14">
    <name type="scientific">Limosilactobacillus fermentum</name>
    <name type="common">Lactobacillus fermentum</name>
    <dbReference type="NCBI Taxonomy" id="1613"/>
    <lineage>
        <taxon>Bacteria</taxon>
        <taxon>Bacillati</taxon>
        <taxon>Bacillota</taxon>
        <taxon>Bacilli</taxon>
        <taxon>Lactobacillales</taxon>
        <taxon>Lactobacillaceae</taxon>
        <taxon>Limosilactobacillus</taxon>
    </lineage>
</organism>
<keyword evidence="5" id="KW-0677">Repeat</keyword>
<evidence type="ECO:0000313" key="13">
    <source>
        <dbReference type="EMBL" id="AOR73658.1"/>
    </source>
</evidence>
<comment type="catalytic activity">
    <reaction evidence="10">
        <text>hydrogencarbonate + NH4(+) + 2 ATP = carbamoyl phosphate + 2 ADP + phosphate + 2 H(+)</text>
        <dbReference type="Rhea" id="RHEA:18029"/>
        <dbReference type="ChEBI" id="CHEBI:15378"/>
        <dbReference type="ChEBI" id="CHEBI:17544"/>
        <dbReference type="ChEBI" id="CHEBI:28938"/>
        <dbReference type="ChEBI" id="CHEBI:30616"/>
        <dbReference type="ChEBI" id="CHEBI:43474"/>
        <dbReference type="ChEBI" id="CHEBI:58228"/>
        <dbReference type="ChEBI" id="CHEBI:456216"/>
        <dbReference type="EC" id="6.3.4.16"/>
    </reaction>
</comment>
<evidence type="ECO:0000256" key="5">
    <source>
        <dbReference type="ARBA" id="ARBA00022737"/>
    </source>
</evidence>
<evidence type="ECO:0000256" key="1">
    <source>
        <dbReference type="ARBA" id="ARBA00001936"/>
    </source>
</evidence>
<dbReference type="GO" id="GO:0006541">
    <property type="term" value="P:glutamine metabolic process"/>
    <property type="evidence" value="ECO:0007669"/>
    <property type="project" value="TreeGrafter"/>
</dbReference>
<accession>A0A1D7ZUW8</accession>
<dbReference type="PRINTS" id="PR00098">
    <property type="entry name" value="CPSASE"/>
</dbReference>
<evidence type="ECO:0000256" key="6">
    <source>
        <dbReference type="ARBA" id="ARBA00022741"/>
    </source>
</evidence>
<dbReference type="GO" id="GO:0005737">
    <property type="term" value="C:cytoplasm"/>
    <property type="evidence" value="ECO:0007669"/>
    <property type="project" value="TreeGrafter"/>
</dbReference>
<dbReference type="Gene3D" id="3.30.470.20">
    <property type="entry name" value="ATP-grasp fold, B domain"/>
    <property type="match status" value="1"/>
</dbReference>
<dbReference type="GO" id="GO:0004087">
    <property type="term" value="F:carbamoyl-phosphate synthase (ammonia) activity"/>
    <property type="evidence" value="ECO:0007669"/>
    <property type="project" value="UniProtKB-EC"/>
</dbReference>
<gene>
    <name evidence="13" type="ORF">LACFE_CDS0179</name>
</gene>
<keyword evidence="6 11" id="KW-0547">Nucleotide-binding</keyword>
<dbReference type="SUPFAM" id="SSF56059">
    <property type="entry name" value="Glutathione synthetase ATP-binding domain-like"/>
    <property type="match status" value="1"/>
</dbReference>
<keyword evidence="4 13" id="KW-0436">Ligase</keyword>
<dbReference type="Pfam" id="PF02787">
    <property type="entry name" value="CPSase_L_D3"/>
    <property type="match status" value="1"/>
</dbReference>
<dbReference type="InterPro" id="IPR005480">
    <property type="entry name" value="CPSase_lsu_oligo"/>
</dbReference>